<evidence type="ECO:0000313" key="3">
    <source>
        <dbReference type="Proteomes" id="UP000094569"/>
    </source>
</evidence>
<protein>
    <submittedName>
        <fullName evidence="2">Uncharacterized protein</fullName>
    </submittedName>
</protein>
<proteinExistence type="predicted"/>
<feature type="compositionally biased region" description="Polar residues" evidence="1">
    <location>
        <begin position="7"/>
        <end position="18"/>
    </location>
</feature>
<sequence>MNSIYITMEETSFPSETTPFPDLPSSFSTTGPPSRCSPEPTPATEPNNIRVYKAERAAQARGRKLPDSVVELDQKIDTDKDLMDAVHAGIDFLRGKGFRIHYHMVRLAVAVYAERNMEFPIGTYDVSFLPAHLPSYNSFLLPVLG</sequence>
<dbReference type="VEuPathDB" id="FungiDB:SI65_10251"/>
<feature type="region of interest" description="Disordered" evidence="1">
    <location>
        <begin position="7"/>
        <end position="46"/>
    </location>
</feature>
<dbReference type="AlphaFoldDB" id="A0A1E3B078"/>
<gene>
    <name evidence="2" type="ORF">SI65_10251</name>
</gene>
<evidence type="ECO:0000313" key="2">
    <source>
        <dbReference type="EMBL" id="ODM14327.1"/>
    </source>
</evidence>
<accession>A0A1E3B078</accession>
<reference evidence="2 3" key="1">
    <citation type="journal article" date="2016" name="BMC Genomics">
        <title>Comparative genomic and transcriptomic analyses of the Fuzhuan brick tea-fermentation fungus Aspergillus cristatus.</title>
        <authorList>
            <person name="Ge Y."/>
            <person name="Wang Y."/>
            <person name="Liu Y."/>
            <person name="Tan Y."/>
            <person name="Ren X."/>
            <person name="Zhang X."/>
            <person name="Hyde K.D."/>
            <person name="Liu Y."/>
            <person name="Liu Z."/>
        </authorList>
    </citation>
    <scope>NUCLEOTIDE SEQUENCE [LARGE SCALE GENOMIC DNA]</scope>
    <source>
        <strain evidence="2 3">GZAAS20.1005</strain>
    </source>
</reference>
<evidence type="ECO:0000256" key="1">
    <source>
        <dbReference type="SAM" id="MobiDB-lite"/>
    </source>
</evidence>
<comment type="caution">
    <text evidence="2">The sequence shown here is derived from an EMBL/GenBank/DDBJ whole genome shotgun (WGS) entry which is preliminary data.</text>
</comment>
<dbReference type="EMBL" id="JXNT01000028">
    <property type="protein sequence ID" value="ODM14327.1"/>
    <property type="molecule type" value="Genomic_DNA"/>
</dbReference>
<dbReference type="Proteomes" id="UP000094569">
    <property type="component" value="Unassembled WGS sequence"/>
</dbReference>
<organism evidence="2 3">
    <name type="scientific">Aspergillus cristatus</name>
    <name type="common">Chinese Fuzhuan brick tea-fermentation fungus</name>
    <name type="synonym">Eurotium cristatum</name>
    <dbReference type="NCBI Taxonomy" id="573508"/>
    <lineage>
        <taxon>Eukaryota</taxon>
        <taxon>Fungi</taxon>
        <taxon>Dikarya</taxon>
        <taxon>Ascomycota</taxon>
        <taxon>Pezizomycotina</taxon>
        <taxon>Eurotiomycetes</taxon>
        <taxon>Eurotiomycetidae</taxon>
        <taxon>Eurotiales</taxon>
        <taxon>Aspergillaceae</taxon>
        <taxon>Aspergillus</taxon>
        <taxon>Aspergillus subgen. Aspergillus</taxon>
    </lineage>
</organism>
<name>A0A1E3B078_ASPCR</name>
<keyword evidence="3" id="KW-1185">Reference proteome</keyword>